<comment type="caution">
    <text evidence="2">The sequence shown here is derived from an EMBL/GenBank/DDBJ whole genome shotgun (WGS) entry which is preliminary data.</text>
</comment>
<keyword evidence="3" id="KW-1185">Reference proteome</keyword>
<dbReference type="AlphaFoldDB" id="A0A1R3GCP3"/>
<gene>
    <name evidence="2" type="ORF">COLO4_35850</name>
</gene>
<organism evidence="2 3">
    <name type="scientific">Corchorus olitorius</name>
    <dbReference type="NCBI Taxonomy" id="93759"/>
    <lineage>
        <taxon>Eukaryota</taxon>
        <taxon>Viridiplantae</taxon>
        <taxon>Streptophyta</taxon>
        <taxon>Embryophyta</taxon>
        <taxon>Tracheophyta</taxon>
        <taxon>Spermatophyta</taxon>
        <taxon>Magnoliopsida</taxon>
        <taxon>eudicotyledons</taxon>
        <taxon>Gunneridae</taxon>
        <taxon>Pentapetalae</taxon>
        <taxon>rosids</taxon>
        <taxon>malvids</taxon>
        <taxon>Malvales</taxon>
        <taxon>Malvaceae</taxon>
        <taxon>Grewioideae</taxon>
        <taxon>Apeibeae</taxon>
        <taxon>Corchorus</taxon>
    </lineage>
</organism>
<dbReference type="Proteomes" id="UP000187203">
    <property type="component" value="Unassembled WGS sequence"/>
</dbReference>
<name>A0A1R3GCP3_9ROSI</name>
<evidence type="ECO:0000313" key="3">
    <source>
        <dbReference type="Proteomes" id="UP000187203"/>
    </source>
</evidence>
<accession>A0A1R3GCP3</accession>
<reference evidence="3" key="1">
    <citation type="submission" date="2013-09" db="EMBL/GenBank/DDBJ databases">
        <title>Corchorus olitorius genome sequencing.</title>
        <authorList>
            <person name="Alam M."/>
            <person name="Haque M.S."/>
            <person name="Islam M.S."/>
            <person name="Emdad E.M."/>
            <person name="Islam M.M."/>
            <person name="Ahmed B."/>
            <person name="Halim A."/>
            <person name="Hossen Q.M.M."/>
            <person name="Hossain M.Z."/>
            <person name="Ahmed R."/>
            <person name="Khan M.M."/>
            <person name="Islam R."/>
            <person name="Rashid M.M."/>
            <person name="Khan S.A."/>
            <person name="Rahman M.S."/>
            <person name="Alam M."/>
            <person name="Yahiya A.S."/>
            <person name="Khan M.S."/>
            <person name="Azam M.S."/>
            <person name="Haque T."/>
            <person name="Lashkar M.Z.H."/>
            <person name="Akhand A.I."/>
            <person name="Morshed G."/>
            <person name="Roy S."/>
            <person name="Uddin K.S."/>
            <person name="Rabeya T."/>
            <person name="Hossain A.S."/>
            <person name="Chowdhury A."/>
            <person name="Snigdha A.R."/>
            <person name="Mortoza M.S."/>
            <person name="Matin S.A."/>
            <person name="Hoque S.M.E."/>
            <person name="Islam M.K."/>
            <person name="Roy D.K."/>
            <person name="Haider R."/>
            <person name="Moosa M.M."/>
            <person name="Elias S.M."/>
            <person name="Hasan A.M."/>
            <person name="Jahan S."/>
            <person name="Shafiuddin M."/>
            <person name="Mahmood N."/>
            <person name="Shommy N.S."/>
        </authorList>
    </citation>
    <scope>NUCLEOTIDE SEQUENCE [LARGE SCALE GENOMIC DNA]</scope>
    <source>
        <strain evidence="3">cv. O-4</strain>
    </source>
</reference>
<proteinExistence type="predicted"/>
<evidence type="ECO:0000313" key="2">
    <source>
        <dbReference type="EMBL" id="OMO55855.1"/>
    </source>
</evidence>
<feature type="region of interest" description="Disordered" evidence="1">
    <location>
        <begin position="1"/>
        <end position="51"/>
    </location>
</feature>
<evidence type="ECO:0000256" key="1">
    <source>
        <dbReference type="SAM" id="MobiDB-lite"/>
    </source>
</evidence>
<protein>
    <submittedName>
        <fullName evidence="2">Uncharacterized protein</fullName>
    </submittedName>
</protein>
<sequence>MPLKMPSLNRKCGGSDLAQQAPNGASFKVERNDMGRKARKRKTRETKESMT</sequence>
<dbReference type="EMBL" id="AWUE01022832">
    <property type="protein sequence ID" value="OMO55855.1"/>
    <property type="molecule type" value="Genomic_DNA"/>
</dbReference>